<dbReference type="EMBL" id="JBHTLU010000041">
    <property type="protein sequence ID" value="MFD1224062.1"/>
    <property type="molecule type" value="Genomic_DNA"/>
</dbReference>
<dbReference type="InterPro" id="IPR013538">
    <property type="entry name" value="ASHA1/2-like_C"/>
</dbReference>
<dbReference type="SUPFAM" id="SSF55961">
    <property type="entry name" value="Bet v1-like"/>
    <property type="match status" value="1"/>
</dbReference>
<dbReference type="Gene3D" id="3.30.530.20">
    <property type="match status" value="1"/>
</dbReference>
<sequence>MTKPVGVTAAAGVQIGIRRTLKMTREQAWQYLLSSSGLKLWLGDLEKLNLEPGQRYAANDGTLGEMRVVKPYEQLRMTWQRRGWEKPSTLQIRLLPASGGRTTVSFHQEKLADLAVREEMKLRWENVLTHFAEYAERMSG</sequence>
<reference evidence="4" key="1">
    <citation type="journal article" date="2019" name="Int. J. Syst. Evol. Microbiol.">
        <title>The Global Catalogue of Microorganisms (GCM) 10K type strain sequencing project: providing services to taxonomists for standard genome sequencing and annotation.</title>
        <authorList>
            <consortium name="The Broad Institute Genomics Platform"/>
            <consortium name="The Broad Institute Genome Sequencing Center for Infectious Disease"/>
            <person name="Wu L."/>
            <person name="Ma J."/>
        </authorList>
    </citation>
    <scope>NUCLEOTIDE SEQUENCE [LARGE SCALE GENOMIC DNA]</scope>
    <source>
        <strain evidence="4">CCUG 53270</strain>
    </source>
</reference>
<gene>
    <name evidence="3" type="ORF">ACFQ4B_28465</name>
</gene>
<dbReference type="RefSeq" id="WP_345589418.1">
    <property type="nucleotide sequence ID" value="NZ_BAABJG010000017.1"/>
</dbReference>
<dbReference type="Pfam" id="PF08327">
    <property type="entry name" value="AHSA1"/>
    <property type="match status" value="1"/>
</dbReference>
<comment type="similarity">
    <text evidence="1">Belongs to the AHA1 family.</text>
</comment>
<protein>
    <submittedName>
        <fullName evidence="3">SRPBCC domain-containing protein</fullName>
    </submittedName>
</protein>
<dbReference type="Proteomes" id="UP001597180">
    <property type="component" value="Unassembled WGS sequence"/>
</dbReference>
<evidence type="ECO:0000256" key="1">
    <source>
        <dbReference type="ARBA" id="ARBA00006817"/>
    </source>
</evidence>
<dbReference type="CDD" id="cd07814">
    <property type="entry name" value="SRPBCC_CalC_Aha1-like"/>
    <property type="match status" value="1"/>
</dbReference>
<keyword evidence="4" id="KW-1185">Reference proteome</keyword>
<dbReference type="InterPro" id="IPR023393">
    <property type="entry name" value="START-like_dom_sf"/>
</dbReference>
<evidence type="ECO:0000313" key="3">
    <source>
        <dbReference type="EMBL" id="MFD1224062.1"/>
    </source>
</evidence>
<evidence type="ECO:0000313" key="4">
    <source>
        <dbReference type="Proteomes" id="UP001597180"/>
    </source>
</evidence>
<proteinExistence type="inferred from homology"/>
<comment type="caution">
    <text evidence="3">The sequence shown here is derived from an EMBL/GenBank/DDBJ whole genome shotgun (WGS) entry which is preliminary data.</text>
</comment>
<accession>A0ABW3UUC1</accession>
<feature type="domain" description="Activator of Hsp90 ATPase homologue 1/2-like C-terminal" evidence="2">
    <location>
        <begin position="23"/>
        <end position="136"/>
    </location>
</feature>
<organism evidence="3 4">
    <name type="scientific">Paenibacillus vulneris</name>
    <dbReference type="NCBI Taxonomy" id="1133364"/>
    <lineage>
        <taxon>Bacteria</taxon>
        <taxon>Bacillati</taxon>
        <taxon>Bacillota</taxon>
        <taxon>Bacilli</taxon>
        <taxon>Bacillales</taxon>
        <taxon>Paenibacillaceae</taxon>
        <taxon>Paenibacillus</taxon>
    </lineage>
</organism>
<name>A0ABW3UUC1_9BACL</name>
<evidence type="ECO:0000259" key="2">
    <source>
        <dbReference type="Pfam" id="PF08327"/>
    </source>
</evidence>